<evidence type="ECO:0000256" key="11">
    <source>
        <dbReference type="SAM" id="MobiDB-lite"/>
    </source>
</evidence>
<dbReference type="InterPro" id="IPR011118">
    <property type="entry name" value="Tannase/feruloyl_esterase"/>
</dbReference>
<comment type="similarity">
    <text evidence="1 10">Belongs to the tannase family.</text>
</comment>
<comment type="caution">
    <text evidence="12">The sequence shown here is derived from an EMBL/GenBank/DDBJ whole genome shotgun (WGS) entry which is preliminary data.</text>
</comment>
<evidence type="ECO:0000313" key="13">
    <source>
        <dbReference type="Proteomes" id="UP001437256"/>
    </source>
</evidence>
<comment type="catalytic activity">
    <reaction evidence="9">
        <text>feruloyl-polysaccharide + H2O = ferulate + polysaccharide.</text>
        <dbReference type="EC" id="3.1.1.73"/>
    </reaction>
</comment>
<name>A0ABR2ZRL5_9AGAR</name>
<evidence type="ECO:0000313" key="12">
    <source>
        <dbReference type="EMBL" id="KAL0064226.1"/>
    </source>
</evidence>
<dbReference type="SUPFAM" id="SSF53474">
    <property type="entry name" value="alpha/beta-Hydrolases"/>
    <property type="match status" value="1"/>
</dbReference>
<dbReference type="PANTHER" id="PTHR33938">
    <property type="entry name" value="FERULOYL ESTERASE B-RELATED"/>
    <property type="match status" value="1"/>
</dbReference>
<proteinExistence type="inferred from homology"/>
<keyword evidence="8" id="KW-1015">Disulfide bond</keyword>
<evidence type="ECO:0000256" key="1">
    <source>
        <dbReference type="ARBA" id="ARBA00006249"/>
    </source>
</evidence>
<keyword evidence="6 10" id="KW-0378">Hydrolase</keyword>
<keyword evidence="4" id="KW-0479">Metal-binding</keyword>
<organism evidence="12 13">
    <name type="scientific">Marasmius tenuissimus</name>
    <dbReference type="NCBI Taxonomy" id="585030"/>
    <lineage>
        <taxon>Eukaryota</taxon>
        <taxon>Fungi</taxon>
        <taxon>Dikarya</taxon>
        <taxon>Basidiomycota</taxon>
        <taxon>Agaricomycotina</taxon>
        <taxon>Agaricomycetes</taxon>
        <taxon>Agaricomycetidae</taxon>
        <taxon>Agaricales</taxon>
        <taxon>Marasmiineae</taxon>
        <taxon>Marasmiaceae</taxon>
        <taxon>Marasmius</taxon>
    </lineage>
</organism>
<keyword evidence="3" id="KW-0624">Polysaccharide degradation</keyword>
<dbReference type="Gene3D" id="3.40.50.1820">
    <property type="entry name" value="alpha/beta hydrolase"/>
    <property type="match status" value="1"/>
</dbReference>
<dbReference type="Pfam" id="PF07519">
    <property type="entry name" value="Tannase"/>
    <property type="match status" value="2"/>
</dbReference>
<accession>A0ABR2ZRL5</accession>
<evidence type="ECO:0000256" key="9">
    <source>
        <dbReference type="ARBA" id="ARBA00034075"/>
    </source>
</evidence>
<evidence type="ECO:0000256" key="7">
    <source>
        <dbReference type="ARBA" id="ARBA00022837"/>
    </source>
</evidence>
<keyword evidence="7" id="KW-0106">Calcium</keyword>
<keyword evidence="3" id="KW-0119">Carbohydrate metabolism</keyword>
<keyword evidence="3" id="KW-0858">Xylan degradation</keyword>
<reference evidence="12 13" key="1">
    <citation type="submission" date="2024-05" db="EMBL/GenBank/DDBJ databases">
        <title>A draft genome resource for the thread blight pathogen Marasmius tenuissimus strain MS-2.</title>
        <authorList>
            <person name="Yulfo-Soto G.E."/>
            <person name="Baruah I.K."/>
            <person name="Amoako-Attah I."/>
            <person name="Bukari Y."/>
            <person name="Meinhardt L.W."/>
            <person name="Bailey B.A."/>
            <person name="Cohen S.P."/>
        </authorList>
    </citation>
    <scope>NUCLEOTIDE SEQUENCE [LARGE SCALE GENOMIC DNA]</scope>
    <source>
        <strain evidence="12 13">MS-2</strain>
    </source>
</reference>
<evidence type="ECO:0000256" key="10">
    <source>
        <dbReference type="RuleBase" id="RU361238"/>
    </source>
</evidence>
<evidence type="ECO:0000256" key="8">
    <source>
        <dbReference type="ARBA" id="ARBA00023157"/>
    </source>
</evidence>
<dbReference type="InterPro" id="IPR029058">
    <property type="entry name" value="AB_hydrolase_fold"/>
</dbReference>
<keyword evidence="5" id="KW-0732">Signal</keyword>
<dbReference type="Proteomes" id="UP001437256">
    <property type="component" value="Unassembled WGS sequence"/>
</dbReference>
<evidence type="ECO:0000256" key="2">
    <source>
        <dbReference type="ARBA" id="ARBA00022487"/>
    </source>
</evidence>
<protein>
    <recommendedName>
        <fullName evidence="10">Carboxylic ester hydrolase</fullName>
        <ecNumber evidence="10">3.1.1.-</ecNumber>
    </recommendedName>
</protein>
<dbReference type="PANTHER" id="PTHR33938:SF15">
    <property type="entry name" value="FERULOYL ESTERASE B-RELATED"/>
    <property type="match status" value="1"/>
</dbReference>
<keyword evidence="13" id="KW-1185">Reference proteome</keyword>
<sequence>MRPANLLAALPLAPSFDFESACSLSALSALESQLGLPTQFFQASVVPAGSNITFPDTDPSCGATPLIIPSDICRITMQIETSSSSRINMEAWLPRNWTGRFLSTGNGGLGGCIQYPDLAYTTSLGFATVGANNGHNGTSGAPFAESPEVVADFAYRSIHTNVVVGKKITKEFYGEDHTRSYYLGCSTGGRQGLKSVEDFPEDFDGVVAGAPAAQFVSLTSFSGHFFSEITRDPSQPTFIPVPTWTGLIHNDILAQCDKIDGVEDGIIEDPNTCDYDPSRLLCADDQTDNCLTPTQVETVRKSYSPFLNSTGGLIFPRAQPGGEDLLAIQVNGQPFIFTADWFKYVVYNDSSIDTTKIGLSDYEFAIKQNPFDIQTFKGDLKAFEARGGKLLTYHGQADGLITPRNSEVYYNHAKEVSGDLDSYYRFFRISGMSHCSRGPGAWTIGQGAGGSLDADKNVLTAVVQWVEEGAAPETIEGFKFVNDDASQGVAFSRKHCRWPLRSTYDGEGDPSKPESWSCEAV</sequence>
<gene>
    <name evidence="12" type="ORF">AAF712_008806</name>
</gene>
<evidence type="ECO:0000256" key="5">
    <source>
        <dbReference type="ARBA" id="ARBA00022729"/>
    </source>
</evidence>
<keyword evidence="2" id="KW-0719">Serine esterase</keyword>
<dbReference type="EMBL" id="JBBXMP010000065">
    <property type="protein sequence ID" value="KAL0064226.1"/>
    <property type="molecule type" value="Genomic_DNA"/>
</dbReference>
<dbReference type="EC" id="3.1.1.-" evidence="10"/>
<evidence type="ECO:0000256" key="6">
    <source>
        <dbReference type="ARBA" id="ARBA00022801"/>
    </source>
</evidence>
<evidence type="ECO:0000256" key="3">
    <source>
        <dbReference type="ARBA" id="ARBA00022651"/>
    </source>
</evidence>
<feature type="region of interest" description="Disordered" evidence="11">
    <location>
        <begin position="502"/>
        <end position="521"/>
    </location>
</feature>
<evidence type="ECO:0000256" key="4">
    <source>
        <dbReference type="ARBA" id="ARBA00022723"/>
    </source>
</evidence>